<keyword evidence="1" id="KW-0472">Membrane</keyword>
<protein>
    <submittedName>
        <fullName evidence="2">Uncharacterized protein</fullName>
    </submittedName>
</protein>
<dbReference type="AlphaFoldDB" id="A0A423PRL0"/>
<evidence type="ECO:0000313" key="3">
    <source>
        <dbReference type="Proteomes" id="UP000285123"/>
    </source>
</evidence>
<organism evidence="2 3">
    <name type="scientific">Salinisphaera orenii YIM 95161</name>
    <dbReference type="NCBI Taxonomy" id="1051139"/>
    <lineage>
        <taxon>Bacteria</taxon>
        <taxon>Pseudomonadati</taxon>
        <taxon>Pseudomonadota</taxon>
        <taxon>Gammaproteobacteria</taxon>
        <taxon>Salinisphaerales</taxon>
        <taxon>Salinisphaeraceae</taxon>
        <taxon>Salinisphaera</taxon>
    </lineage>
</organism>
<comment type="caution">
    <text evidence="2">The sequence shown here is derived from an EMBL/GenBank/DDBJ whole genome shotgun (WGS) entry which is preliminary data.</text>
</comment>
<evidence type="ECO:0000313" key="2">
    <source>
        <dbReference type="EMBL" id="ROO28245.1"/>
    </source>
</evidence>
<gene>
    <name evidence="2" type="ORF">SAHL_10305</name>
</gene>
<keyword evidence="1" id="KW-0812">Transmembrane</keyword>
<dbReference type="EMBL" id="AYKF01000088">
    <property type="protein sequence ID" value="ROO28245.1"/>
    <property type="molecule type" value="Genomic_DNA"/>
</dbReference>
<dbReference type="RefSeq" id="WP_184947614.1">
    <property type="nucleotide sequence ID" value="NZ_AYKF01000088.1"/>
</dbReference>
<accession>A0A423PRL0</accession>
<reference evidence="2 3" key="1">
    <citation type="submission" date="2013-10" db="EMBL/GenBank/DDBJ databases">
        <title>Salinisphaera halophila YIM 95161 Genome Sequencing.</title>
        <authorList>
            <person name="Lai Q."/>
            <person name="Li C."/>
            <person name="Shao Z."/>
        </authorList>
    </citation>
    <scope>NUCLEOTIDE SEQUENCE [LARGE SCALE GENOMIC DNA]</scope>
    <source>
        <strain evidence="2 3">YIM 95161</strain>
    </source>
</reference>
<feature type="transmembrane region" description="Helical" evidence="1">
    <location>
        <begin position="12"/>
        <end position="33"/>
    </location>
</feature>
<dbReference type="Proteomes" id="UP000285123">
    <property type="component" value="Unassembled WGS sequence"/>
</dbReference>
<name>A0A423PRL0_9GAMM</name>
<proteinExistence type="predicted"/>
<evidence type="ECO:0000256" key="1">
    <source>
        <dbReference type="SAM" id="Phobius"/>
    </source>
</evidence>
<sequence length="48" mass="5151">MLGEIVIAAHTLVLNFSSVPFILPLSLGMALTVQAGRVLSRRRTRASS</sequence>
<keyword evidence="1" id="KW-1133">Transmembrane helix</keyword>